<dbReference type="AlphaFoldDB" id="A0AAV7MSC1"/>
<evidence type="ECO:0000313" key="1">
    <source>
        <dbReference type="EMBL" id="KAJ1104883.1"/>
    </source>
</evidence>
<organism evidence="1 2">
    <name type="scientific">Pleurodeles waltl</name>
    <name type="common">Iberian ribbed newt</name>
    <dbReference type="NCBI Taxonomy" id="8319"/>
    <lineage>
        <taxon>Eukaryota</taxon>
        <taxon>Metazoa</taxon>
        <taxon>Chordata</taxon>
        <taxon>Craniata</taxon>
        <taxon>Vertebrata</taxon>
        <taxon>Euteleostomi</taxon>
        <taxon>Amphibia</taxon>
        <taxon>Batrachia</taxon>
        <taxon>Caudata</taxon>
        <taxon>Salamandroidea</taxon>
        <taxon>Salamandridae</taxon>
        <taxon>Pleurodelinae</taxon>
        <taxon>Pleurodeles</taxon>
    </lineage>
</organism>
<name>A0AAV7MSC1_PLEWA</name>
<dbReference type="EMBL" id="JANPWB010000013">
    <property type="protein sequence ID" value="KAJ1104883.1"/>
    <property type="molecule type" value="Genomic_DNA"/>
</dbReference>
<dbReference type="Proteomes" id="UP001066276">
    <property type="component" value="Chromosome 9"/>
</dbReference>
<proteinExistence type="predicted"/>
<sequence>MADMGVPGELGDVRPQVEDIGPLVEESSFGPLICSTSESTLEKNKLGSSVFDLGYTQLHKTSSVDSTVQSLLMSQIAEIKYRFATSEANEKEIQVVCSTLEKKFDSLVQRTQVMEETALELKDPPQSKEEIEKLELWESALQHTYMKNQQISRNVQE</sequence>
<keyword evidence="2" id="KW-1185">Reference proteome</keyword>
<comment type="caution">
    <text evidence="1">The sequence shown here is derived from an EMBL/GenBank/DDBJ whole genome shotgun (WGS) entry which is preliminary data.</text>
</comment>
<reference evidence="1" key="1">
    <citation type="journal article" date="2022" name="bioRxiv">
        <title>Sequencing and chromosome-scale assembly of the giantPleurodeles waltlgenome.</title>
        <authorList>
            <person name="Brown T."/>
            <person name="Elewa A."/>
            <person name="Iarovenko S."/>
            <person name="Subramanian E."/>
            <person name="Araus A.J."/>
            <person name="Petzold A."/>
            <person name="Susuki M."/>
            <person name="Suzuki K.-i.T."/>
            <person name="Hayashi T."/>
            <person name="Toyoda A."/>
            <person name="Oliveira C."/>
            <person name="Osipova E."/>
            <person name="Leigh N.D."/>
            <person name="Simon A."/>
            <person name="Yun M.H."/>
        </authorList>
    </citation>
    <scope>NUCLEOTIDE SEQUENCE</scope>
    <source>
        <strain evidence="1">20211129_DDA</strain>
        <tissue evidence="1">Liver</tissue>
    </source>
</reference>
<evidence type="ECO:0000313" key="2">
    <source>
        <dbReference type="Proteomes" id="UP001066276"/>
    </source>
</evidence>
<gene>
    <name evidence="1" type="ORF">NDU88_002291</name>
</gene>
<protein>
    <submittedName>
        <fullName evidence="1">Uncharacterized protein</fullName>
    </submittedName>
</protein>
<accession>A0AAV7MSC1</accession>